<name>A0A7C3KCL0_9CYAN</name>
<evidence type="ECO:0000256" key="2">
    <source>
        <dbReference type="SAM" id="MobiDB-lite"/>
    </source>
</evidence>
<proteinExistence type="predicted"/>
<comment type="caution">
    <text evidence="4">The sequence shown here is derived from an EMBL/GenBank/DDBJ whole genome shotgun (WGS) entry which is preliminary data.</text>
</comment>
<protein>
    <submittedName>
        <fullName evidence="4">M23 family metallopeptidase</fullName>
    </submittedName>
</protein>
<organism evidence="4">
    <name type="scientific">Oscillatoriales cyanobacterium SpSt-418</name>
    <dbReference type="NCBI Taxonomy" id="2282169"/>
    <lineage>
        <taxon>Bacteria</taxon>
        <taxon>Bacillati</taxon>
        <taxon>Cyanobacteriota</taxon>
        <taxon>Cyanophyceae</taxon>
        <taxon>Oscillatoriophycideae</taxon>
        <taxon>Oscillatoriales</taxon>
    </lineage>
</organism>
<evidence type="ECO:0000259" key="3">
    <source>
        <dbReference type="Pfam" id="PF01551"/>
    </source>
</evidence>
<dbReference type="EMBL" id="DSRU01000043">
    <property type="protein sequence ID" value="HFM96768.1"/>
    <property type="molecule type" value="Genomic_DNA"/>
</dbReference>
<feature type="compositionally biased region" description="Polar residues" evidence="2">
    <location>
        <begin position="627"/>
        <end position="663"/>
    </location>
</feature>
<dbReference type="PANTHER" id="PTHR21666:SF289">
    <property type="entry name" value="L-ALA--D-GLU ENDOPEPTIDASE"/>
    <property type="match status" value="1"/>
</dbReference>
<dbReference type="Gene3D" id="2.70.70.10">
    <property type="entry name" value="Glucose Permease (Domain IIA)"/>
    <property type="match status" value="1"/>
</dbReference>
<gene>
    <name evidence="4" type="ORF">ENR64_03195</name>
</gene>
<dbReference type="InterPro" id="IPR016047">
    <property type="entry name" value="M23ase_b-sheet_dom"/>
</dbReference>
<evidence type="ECO:0000256" key="1">
    <source>
        <dbReference type="ARBA" id="ARBA00022729"/>
    </source>
</evidence>
<dbReference type="InterPro" id="IPR050570">
    <property type="entry name" value="Cell_wall_metabolism_enzyme"/>
</dbReference>
<feature type="region of interest" description="Disordered" evidence="2">
    <location>
        <begin position="416"/>
        <end position="452"/>
    </location>
</feature>
<accession>A0A7C3KCL0</accession>
<feature type="domain" description="M23ase beta-sheet core" evidence="3">
    <location>
        <begin position="689"/>
        <end position="779"/>
    </location>
</feature>
<reference evidence="4" key="1">
    <citation type="journal article" date="2020" name="mSystems">
        <title>Genome- and Community-Level Interaction Insights into Carbon Utilization and Element Cycling Functions of Hydrothermarchaeota in Hydrothermal Sediment.</title>
        <authorList>
            <person name="Zhou Z."/>
            <person name="Liu Y."/>
            <person name="Xu W."/>
            <person name="Pan J."/>
            <person name="Luo Z.H."/>
            <person name="Li M."/>
        </authorList>
    </citation>
    <scope>NUCLEOTIDE SEQUENCE [LARGE SCALE GENOMIC DNA]</scope>
    <source>
        <strain evidence="4">SpSt-418</strain>
    </source>
</reference>
<sequence>MPDGFKRQRVLAWIISLCLIVISLCGFVAPASARTIDDGSLPTRILEIAGSQSGLPATQVLLPDWNRISLSQMPGISRSGSIDGKPYSQTLGYDLSRNWSASMTPDQYLKLGDISQALQAEVFSPGAIAQLTNLNLNQVALSAFTLAADQTLSHLAKVVPGLAQTNVRAIAPVAALLAAKAVGINVSDQTLAEVLAQNPQVGQLRLKEIDLSRFPVISIPNLEAVQLQQFEGWMNSLVKGIPGLGQVPLGSMPNPIAELGSLVMRIDQVYGPAEAQRNNTISGSDVQGFSVPCAEKDCAYVELDDLENAGRSSRGRLEGKQWISGKYQEVQGGWGVLRSVNGGREPTGRLPFGSAFKVVVMEPDETTDTVNTALFFRFCANALGCTPYFIGPVPFFTYKVNALIFVGDLSDQRAAAASQPSGASRESRSSRTGAGNQNEGNPCTFGGSSQPVSAQSIQGIDLNALAESIASIESAGSGGYQAVGVHTCADGGSNCGRGLGRYQFMSYNPYAVQLIAAKPGGQGFLNRIGQGYQPTEAELFQFFPPADQDRAFMADLANKIQVTRGQIDPTTGQSFTGDRLLERVAQKHFGGDYSRVDGGSSDALGRLSLRDYGRAAVTRYRNGGNGTLTCAPSATRTTANASGTKSNDTTSNSGTPGQATGKLTNPAPGFPVTSEFGSRSSPCASCSSNHAGIDIGAPIGTPVRAADGGKILYAGWLSGYGKTMIVEHANGRMTLYAHLDSMDVSTGTAVQQGQAIARSGQSGLGTGPHLHFEVIEGATPGNWRSGSSINPRQRVQF</sequence>
<dbReference type="AlphaFoldDB" id="A0A7C3KCL0"/>
<dbReference type="GO" id="GO:0004222">
    <property type="term" value="F:metalloendopeptidase activity"/>
    <property type="evidence" value="ECO:0007669"/>
    <property type="project" value="TreeGrafter"/>
</dbReference>
<evidence type="ECO:0000313" key="4">
    <source>
        <dbReference type="EMBL" id="HFM96768.1"/>
    </source>
</evidence>
<dbReference type="InterPro" id="IPR011055">
    <property type="entry name" value="Dup_hybrid_motif"/>
</dbReference>
<feature type="compositionally biased region" description="Polar residues" evidence="2">
    <location>
        <begin position="418"/>
        <end position="452"/>
    </location>
</feature>
<dbReference type="SUPFAM" id="SSF51261">
    <property type="entry name" value="Duplicated hybrid motif"/>
    <property type="match status" value="1"/>
</dbReference>
<dbReference type="PANTHER" id="PTHR21666">
    <property type="entry name" value="PEPTIDASE-RELATED"/>
    <property type="match status" value="1"/>
</dbReference>
<dbReference type="CDD" id="cd12797">
    <property type="entry name" value="M23_peptidase"/>
    <property type="match status" value="1"/>
</dbReference>
<feature type="region of interest" description="Disordered" evidence="2">
    <location>
        <begin position="623"/>
        <end position="678"/>
    </location>
</feature>
<dbReference type="Pfam" id="PF01551">
    <property type="entry name" value="Peptidase_M23"/>
    <property type="match status" value="1"/>
</dbReference>
<keyword evidence="1" id="KW-0732">Signal</keyword>